<feature type="domain" description="Alpha-ketoglutarate-dependent dioxygenase AlkB-like" evidence="3">
    <location>
        <begin position="581"/>
        <end position="765"/>
    </location>
</feature>
<dbReference type="AlphaFoldDB" id="A0A165H429"/>
<dbReference type="InterPro" id="IPR037151">
    <property type="entry name" value="AlkB-like_sf"/>
</dbReference>
<feature type="binding site" evidence="1">
    <location>
        <position position="642"/>
    </location>
    <ligand>
        <name>2-oxoglutarate</name>
        <dbReference type="ChEBI" id="CHEBI:16810"/>
    </ligand>
</feature>
<feature type="region of interest" description="Disordered" evidence="2">
    <location>
        <begin position="42"/>
        <end position="69"/>
    </location>
</feature>
<dbReference type="SUPFAM" id="SSF51197">
    <property type="entry name" value="Clavaminate synthase-like"/>
    <property type="match status" value="1"/>
</dbReference>
<dbReference type="GeneID" id="28901202"/>
<dbReference type="InterPro" id="IPR027450">
    <property type="entry name" value="AlkB-like"/>
</dbReference>
<dbReference type="PANTHER" id="PTHR31573">
    <property type="entry name" value="ALPHA-KETOGLUTARATE-DEPENDENT DIOXYGENASE ALKB HOMOLOG 2"/>
    <property type="match status" value="1"/>
</dbReference>
<dbReference type="InParanoid" id="A0A165H429"/>
<dbReference type="OMA" id="GMPYKYV"/>
<dbReference type="STRING" id="1328760.A0A165H429"/>
<dbReference type="InterPro" id="IPR032852">
    <property type="entry name" value="ALKBH2"/>
</dbReference>
<dbReference type="Pfam" id="PF13532">
    <property type="entry name" value="2OG-FeII_Oxy_2"/>
    <property type="match status" value="1"/>
</dbReference>
<dbReference type="OrthoDB" id="2163491at2759"/>
<dbReference type="PANTHER" id="PTHR31573:SF4">
    <property type="entry name" value="FE2OG DIOXYGENASE DOMAIN-CONTAINING PROTEIN"/>
    <property type="match status" value="1"/>
</dbReference>
<dbReference type="GO" id="GO:0008198">
    <property type="term" value="F:ferrous iron binding"/>
    <property type="evidence" value="ECO:0007669"/>
    <property type="project" value="TreeGrafter"/>
</dbReference>
<dbReference type="EMBL" id="KV407458">
    <property type="protein sequence ID" value="KZF22959.1"/>
    <property type="molecule type" value="Genomic_DNA"/>
</dbReference>
<evidence type="ECO:0000313" key="5">
    <source>
        <dbReference type="Proteomes" id="UP000076632"/>
    </source>
</evidence>
<evidence type="ECO:0000259" key="3">
    <source>
        <dbReference type="Pfam" id="PF13532"/>
    </source>
</evidence>
<sequence>MVGTDPNVRAKWWERKRVGHTWKNPKLVPNIAEYIQSASHDTSNFVRRGSRNRKRPTRLGDGSDGVRPDSETVMSLDSSLEQNHVVSCTDDSSMNSSETANVAVAEPSNANGGGKVKRRKRAKIDVTFEKSDSANDLSSPAELQATIDEEIPSDSPIDSVAHEDASTGTVDVASKQEGKPEPHGMPEVWAEGRQALCESVPYYRSYQSGAYVHDDIAYGVLLDKQCGRRDYMDDEIVIARAGGCLRKNKEGDMEATDDHRIDNAAIRSFISNQRRHVPVVLIVGSLNPNCPTKLPHRYCVLGHFQVTGVWCEKIQKRKCYKFRFEKIDLASKSWWSPKSSANPPLHREYGPIAPRRTCQSCQAVYSQMYQQGWMCLNDTCQAFFKIDGTEPEGNLAYTEAFLNERTEWPKQIKPPYELQTSVLSEDDNDPMVSYSRHAWKGFVCPRCGRCNSRIRWHEWKCATSDCGFVQHVRHTVISPKMAATPFDIPYNGQPPTQVVKEDWVTEKFTFLDNYRVQIYTLPGGSTITNFLANTYVNIQAGGPDEMFEKLQSVEMGLRRFPLASHGLTGEAVTQHFSVNFGMDYKYVVDVDSKSFQEAPQLITDAVNRLTWAGAYVVNDESFMNFNELLAIGYFEGQKISYHDDGESTLGPTIATLSLGGSAVMRIRMKGVYYHLPPRPKYNPSAPVLRGAKAYEERVALNLEHGTIEEEEWNKKVDEMYECHQKSRATNPPNLLTMTLRHGDIVVMHGAELQKYFEHSVIPEGRLRFALTCRHVKPELIAEDRRWKGEFVRQPYNGDEGDPPIEN</sequence>
<dbReference type="GO" id="GO:0051747">
    <property type="term" value="F:cytosine C-5 DNA demethylase activity"/>
    <property type="evidence" value="ECO:0007669"/>
    <property type="project" value="TreeGrafter"/>
</dbReference>
<dbReference type="Proteomes" id="UP000076632">
    <property type="component" value="Unassembled WGS sequence"/>
</dbReference>
<feature type="compositionally biased region" description="Polar residues" evidence="2">
    <location>
        <begin position="88"/>
        <end position="100"/>
    </location>
</feature>
<feature type="binding site" evidence="1">
    <location>
        <position position="633"/>
    </location>
    <ligand>
        <name>2-oxoglutarate</name>
        <dbReference type="ChEBI" id="CHEBI:16810"/>
    </ligand>
</feature>
<dbReference type="GO" id="GO:0035516">
    <property type="term" value="F:broad specificity oxidative DNA demethylase activity"/>
    <property type="evidence" value="ECO:0007669"/>
    <property type="project" value="TreeGrafter"/>
</dbReference>
<feature type="compositionally biased region" description="Basic residues" evidence="2">
    <location>
        <begin position="48"/>
        <end position="57"/>
    </location>
</feature>
<dbReference type="RefSeq" id="XP_018188514.1">
    <property type="nucleotide sequence ID" value="XM_018336065.1"/>
</dbReference>
<feature type="binding site" evidence="1">
    <location>
        <position position="758"/>
    </location>
    <ligand>
        <name>2-oxoglutarate</name>
        <dbReference type="ChEBI" id="CHEBI:16810"/>
    </ligand>
</feature>
<keyword evidence="5" id="KW-1185">Reference proteome</keyword>
<gene>
    <name evidence="4" type="ORF">L228DRAFT_283021</name>
</gene>
<accession>A0A165H429</accession>
<proteinExistence type="predicted"/>
<feature type="region of interest" description="Disordered" evidence="2">
    <location>
        <begin position="150"/>
        <end position="186"/>
    </location>
</feature>
<evidence type="ECO:0000313" key="4">
    <source>
        <dbReference type="EMBL" id="KZF22959.1"/>
    </source>
</evidence>
<evidence type="ECO:0000256" key="2">
    <source>
        <dbReference type="SAM" id="MobiDB-lite"/>
    </source>
</evidence>
<feature type="region of interest" description="Disordered" evidence="2">
    <location>
        <begin position="88"/>
        <end position="120"/>
    </location>
</feature>
<reference evidence="4 5" key="1">
    <citation type="journal article" date="2016" name="Fungal Biol.">
        <title>The genome of Xylona heveae provides a window into fungal endophytism.</title>
        <authorList>
            <person name="Gazis R."/>
            <person name="Kuo A."/>
            <person name="Riley R."/>
            <person name="LaButti K."/>
            <person name="Lipzen A."/>
            <person name="Lin J."/>
            <person name="Amirebrahimi M."/>
            <person name="Hesse C.N."/>
            <person name="Spatafora J.W."/>
            <person name="Henrissat B."/>
            <person name="Hainaut M."/>
            <person name="Grigoriev I.V."/>
            <person name="Hibbett D.S."/>
        </authorList>
    </citation>
    <scope>NUCLEOTIDE SEQUENCE [LARGE SCALE GENOMIC DNA]</scope>
    <source>
        <strain evidence="4 5">TC161</strain>
    </source>
</reference>
<feature type="compositionally biased region" description="Basic and acidic residues" evidence="2">
    <location>
        <begin position="174"/>
        <end position="184"/>
    </location>
</feature>
<organism evidence="4 5">
    <name type="scientific">Xylona heveae (strain CBS 132557 / TC161)</name>
    <dbReference type="NCBI Taxonomy" id="1328760"/>
    <lineage>
        <taxon>Eukaryota</taxon>
        <taxon>Fungi</taxon>
        <taxon>Dikarya</taxon>
        <taxon>Ascomycota</taxon>
        <taxon>Pezizomycotina</taxon>
        <taxon>Xylonomycetes</taxon>
        <taxon>Xylonales</taxon>
        <taxon>Xylonaceae</taxon>
        <taxon>Xylona</taxon>
    </lineage>
</organism>
<evidence type="ECO:0000256" key="1">
    <source>
        <dbReference type="PIRSR" id="PIRSR632852-1"/>
    </source>
</evidence>
<name>A0A165H429_XYLHT</name>
<protein>
    <recommendedName>
        <fullName evidence="3">Alpha-ketoglutarate-dependent dioxygenase AlkB-like domain-containing protein</fullName>
    </recommendedName>
</protein>
<dbReference type="GO" id="GO:0006307">
    <property type="term" value="P:DNA alkylation repair"/>
    <property type="evidence" value="ECO:0007669"/>
    <property type="project" value="TreeGrafter"/>
</dbReference>
<dbReference type="Gene3D" id="2.60.120.590">
    <property type="entry name" value="Alpha-ketoglutarate-dependent dioxygenase AlkB-like"/>
    <property type="match status" value="1"/>
</dbReference>